<accession>A0A2M8KJL4</accession>
<protein>
    <submittedName>
        <fullName evidence="1">Uncharacterized protein</fullName>
    </submittedName>
</protein>
<dbReference type="Proteomes" id="UP000231086">
    <property type="component" value="Unassembled WGS sequence"/>
</dbReference>
<reference evidence="2" key="1">
    <citation type="submission" date="2017-09" db="EMBL/GenBank/DDBJ databases">
        <title>Depth-based differentiation of microbial function through sediment-hosted aquifers and enrichment of novel symbionts in the deep terrestrial subsurface.</title>
        <authorList>
            <person name="Probst A.J."/>
            <person name="Ladd B."/>
            <person name="Jarett J.K."/>
            <person name="Geller-Mcgrath D.E."/>
            <person name="Sieber C.M.K."/>
            <person name="Emerson J.B."/>
            <person name="Anantharaman K."/>
            <person name="Thomas B.C."/>
            <person name="Malmstrom R."/>
            <person name="Stieglmeier M."/>
            <person name="Klingl A."/>
            <person name="Woyke T."/>
            <person name="Ryan C.M."/>
            <person name="Banfield J.F."/>
        </authorList>
    </citation>
    <scope>NUCLEOTIDE SEQUENCE [LARGE SCALE GENOMIC DNA]</scope>
</reference>
<sequence length="351" mass="41571">MNFRYQQIKESEKQKKIFLSILKKEKKSIGAWNGIQEIFGIKVNPDLMLDFENYHRKDLSIRWVRQTDFLFEAVKNGLRSVFSLGIKKEELPLFIEEVNKNRLSVFYSKKRQPRTPGVKFGQTNVAENGIKVFVAKTKKLANRAFLLDWDKNKVGVNTKERNNNLAILYNYPKCCVKFFNNIQYGFFDRIFRERSFLNTTGKFYWELNNFLFYFPIAHFSCSFNCLDSIALSKKYLDLAQSKFFDSFEFVKSVCAGSILFFTEDVFFLIKGRIANKKNNRIFYNSILCSYDFYPWLNNFVDLFFIAKMQMIFKRGDNLSFNKFQMEILKGEKVIATVKKTNPSAFMFFPFK</sequence>
<comment type="caution">
    <text evidence="1">The sequence shown here is derived from an EMBL/GenBank/DDBJ whole genome shotgun (WGS) entry which is preliminary data.</text>
</comment>
<evidence type="ECO:0000313" key="1">
    <source>
        <dbReference type="EMBL" id="PJE60110.1"/>
    </source>
</evidence>
<organism evidence="1 2">
    <name type="scientific">Candidatus Portnoybacteria bacterium CG10_big_fil_rev_8_21_14_0_10_44_7</name>
    <dbReference type="NCBI Taxonomy" id="1974816"/>
    <lineage>
        <taxon>Bacteria</taxon>
        <taxon>Candidatus Portnoyibacteriota</taxon>
    </lineage>
</organism>
<name>A0A2M8KJL4_9BACT</name>
<proteinExistence type="predicted"/>
<dbReference type="EMBL" id="PFEA01000002">
    <property type="protein sequence ID" value="PJE60110.1"/>
    <property type="molecule type" value="Genomic_DNA"/>
</dbReference>
<gene>
    <name evidence="1" type="ORF">COU85_00055</name>
</gene>
<evidence type="ECO:0000313" key="2">
    <source>
        <dbReference type="Proteomes" id="UP000231086"/>
    </source>
</evidence>
<dbReference type="AlphaFoldDB" id="A0A2M8KJL4"/>